<evidence type="ECO:0000256" key="5">
    <source>
        <dbReference type="ARBA" id="ARBA00023204"/>
    </source>
</evidence>
<dbReference type="GO" id="GO:0004519">
    <property type="term" value="F:endonuclease activity"/>
    <property type="evidence" value="ECO:0007669"/>
    <property type="project" value="UniProtKB-KW"/>
</dbReference>
<sequence>MSKIRGKDTKPEVALRKALWAKGIRYLKNYKKLNGNPDIYISKHRLAIFIDGEFWHGYKWAEKKEKIKSNKEYWIPKIERNMARDMDNNQQLEYLGITVLRFWEHEIKKDLEGCVKKVIGKLG</sequence>
<dbReference type="EMBL" id="FRCY01000004">
    <property type="protein sequence ID" value="SHM85346.1"/>
    <property type="molecule type" value="Genomic_DNA"/>
</dbReference>
<gene>
    <name evidence="8" type="ORF">SAMN04488057_10484</name>
</gene>
<comment type="similarity">
    <text evidence="6">Belongs to the Vsr family.</text>
</comment>
<evidence type="ECO:0000256" key="2">
    <source>
        <dbReference type="ARBA" id="ARBA00022759"/>
    </source>
</evidence>
<dbReference type="GO" id="GO:0006298">
    <property type="term" value="P:mismatch repair"/>
    <property type="evidence" value="ECO:0007669"/>
    <property type="project" value="InterPro"/>
</dbReference>
<dbReference type="GO" id="GO:0016787">
    <property type="term" value="F:hydrolase activity"/>
    <property type="evidence" value="ECO:0007669"/>
    <property type="project" value="UniProtKB-KW"/>
</dbReference>
<evidence type="ECO:0000259" key="7">
    <source>
        <dbReference type="Pfam" id="PF04480"/>
    </source>
</evidence>
<evidence type="ECO:0000313" key="9">
    <source>
        <dbReference type="Proteomes" id="UP000184513"/>
    </source>
</evidence>
<name>A0A1M7M3U8_9BACT</name>
<dbReference type="InterPro" id="IPR004603">
    <property type="entry name" value="DNA_mismatch_endonuc_vsr"/>
</dbReference>
<dbReference type="SUPFAM" id="SSF52980">
    <property type="entry name" value="Restriction endonuclease-like"/>
    <property type="match status" value="1"/>
</dbReference>
<keyword evidence="2 8" id="KW-0255">Endonuclease</keyword>
<dbReference type="NCBIfam" id="TIGR00632">
    <property type="entry name" value="vsr"/>
    <property type="match status" value="1"/>
</dbReference>
<keyword evidence="9" id="KW-1185">Reference proteome</keyword>
<keyword evidence="3" id="KW-0227">DNA damage</keyword>
<dbReference type="AlphaFoldDB" id="A0A1M7M3U8"/>
<feature type="domain" description="DUF559" evidence="7">
    <location>
        <begin position="81"/>
        <end position="120"/>
    </location>
</feature>
<dbReference type="InterPro" id="IPR007569">
    <property type="entry name" value="DUF559"/>
</dbReference>
<organism evidence="8 9">
    <name type="scientific">Cyclobacterium lianum</name>
    <dbReference type="NCBI Taxonomy" id="388280"/>
    <lineage>
        <taxon>Bacteria</taxon>
        <taxon>Pseudomonadati</taxon>
        <taxon>Bacteroidota</taxon>
        <taxon>Cytophagia</taxon>
        <taxon>Cytophagales</taxon>
        <taxon>Cyclobacteriaceae</taxon>
        <taxon>Cyclobacterium</taxon>
    </lineage>
</organism>
<dbReference type="Gene3D" id="3.40.960.10">
    <property type="entry name" value="VSR Endonuclease"/>
    <property type="match status" value="1"/>
</dbReference>
<keyword evidence="5" id="KW-0234">DNA repair</keyword>
<keyword evidence="4" id="KW-0378">Hydrolase</keyword>
<proteinExistence type="inferred from homology"/>
<evidence type="ECO:0000256" key="3">
    <source>
        <dbReference type="ARBA" id="ARBA00022763"/>
    </source>
</evidence>
<accession>A0A1M7M3U8</accession>
<protein>
    <submittedName>
        <fullName evidence="8">T/G mismatch-specific endonuclease</fullName>
    </submittedName>
</protein>
<dbReference type="STRING" id="388280.SAMN04488057_10484"/>
<dbReference type="CDD" id="cd00221">
    <property type="entry name" value="Vsr"/>
    <property type="match status" value="1"/>
</dbReference>
<dbReference type="Pfam" id="PF03852">
    <property type="entry name" value="Vsr"/>
    <property type="match status" value="1"/>
</dbReference>
<dbReference type="Proteomes" id="UP000184513">
    <property type="component" value="Unassembled WGS sequence"/>
</dbReference>
<reference evidence="8 9" key="1">
    <citation type="submission" date="2016-11" db="EMBL/GenBank/DDBJ databases">
        <authorList>
            <person name="Jaros S."/>
            <person name="Januszkiewicz K."/>
            <person name="Wedrychowicz H."/>
        </authorList>
    </citation>
    <scope>NUCLEOTIDE SEQUENCE [LARGE SCALE GENOMIC DNA]</scope>
    <source>
        <strain evidence="8 9">CGMCC 1.6102</strain>
    </source>
</reference>
<dbReference type="InterPro" id="IPR011335">
    <property type="entry name" value="Restrct_endonuc-II-like"/>
</dbReference>
<dbReference type="Pfam" id="PF04480">
    <property type="entry name" value="DUF559"/>
    <property type="match status" value="1"/>
</dbReference>
<evidence type="ECO:0000256" key="4">
    <source>
        <dbReference type="ARBA" id="ARBA00022801"/>
    </source>
</evidence>
<evidence type="ECO:0000256" key="1">
    <source>
        <dbReference type="ARBA" id="ARBA00022722"/>
    </source>
</evidence>
<keyword evidence="1" id="KW-0540">Nuclease</keyword>
<evidence type="ECO:0000313" key="8">
    <source>
        <dbReference type="EMBL" id="SHM85346.1"/>
    </source>
</evidence>
<evidence type="ECO:0000256" key="6">
    <source>
        <dbReference type="ARBA" id="ARBA00029466"/>
    </source>
</evidence>